<keyword evidence="2" id="KW-1185">Reference proteome</keyword>
<name>A0ABR1ZUZ6_9ROSI</name>
<sequence length="104" mass="11261">MPICRTPRDASRFVLHSDVMLTKPASEKGRFGNRGCGDHHANGLLLQCMHATPGIDWSGPHKATSRWPACVDDDSAHACLESYQHLTWAPQTRPSAGGVVLGTL</sequence>
<evidence type="ECO:0000313" key="1">
    <source>
        <dbReference type="EMBL" id="KAK8484247.1"/>
    </source>
</evidence>
<reference evidence="1 2" key="1">
    <citation type="journal article" date="2024" name="G3 (Bethesda)">
        <title>Genome assembly of Hibiscus sabdariffa L. provides insights into metabolisms of medicinal natural products.</title>
        <authorList>
            <person name="Kim T."/>
        </authorList>
    </citation>
    <scope>NUCLEOTIDE SEQUENCE [LARGE SCALE GENOMIC DNA]</scope>
    <source>
        <strain evidence="1">TK-2024</strain>
        <tissue evidence="1">Old leaves</tissue>
    </source>
</reference>
<organism evidence="1 2">
    <name type="scientific">Hibiscus sabdariffa</name>
    <name type="common">roselle</name>
    <dbReference type="NCBI Taxonomy" id="183260"/>
    <lineage>
        <taxon>Eukaryota</taxon>
        <taxon>Viridiplantae</taxon>
        <taxon>Streptophyta</taxon>
        <taxon>Embryophyta</taxon>
        <taxon>Tracheophyta</taxon>
        <taxon>Spermatophyta</taxon>
        <taxon>Magnoliopsida</taxon>
        <taxon>eudicotyledons</taxon>
        <taxon>Gunneridae</taxon>
        <taxon>Pentapetalae</taxon>
        <taxon>rosids</taxon>
        <taxon>malvids</taxon>
        <taxon>Malvales</taxon>
        <taxon>Malvaceae</taxon>
        <taxon>Malvoideae</taxon>
        <taxon>Hibiscus</taxon>
    </lineage>
</organism>
<dbReference type="Proteomes" id="UP001472677">
    <property type="component" value="Unassembled WGS sequence"/>
</dbReference>
<accession>A0ABR1ZUZ6</accession>
<dbReference type="EMBL" id="JBBPBM010001436">
    <property type="protein sequence ID" value="KAK8484247.1"/>
    <property type="molecule type" value="Genomic_DNA"/>
</dbReference>
<proteinExistence type="predicted"/>
<evidence type="ECO:0000313" key="2">
    <source>
        <dbReference type="Proteomes" id="UP001472677"/>
    </source>
</evidence>
<protein>
    <submittedName>
        <fullName evidence="1">Uncharacterized protein</fullName>
    </submittedName>
</protein>
<comment type="caution">
    <text evidence="1">The sequence shown here is derived from an EMBL/GenBank/DDBJ whole genome shotgun (WGS) entry which is preliminary data.</text>
</comment>
<gene>
    <name evidence="1" type="ORF">V6N12_029134</name>
</gene>